<gene>
    <name evidence="2" type="ORF">UFOVP1024_48</name>
    <name evidence="1" type="ORF">UFOVP949_27</name>
</gene>
<dbReference type="EMBL" id="LR796893">
    <property type="protein sequence ID" value="CAB4173125.1"/>
    <property type="molecule type" value="Genomic_DNA"/>
</dbReference>
<protein>
    <recommendedName>
        <fullName evidence="3">DNA transfer protein</fullName>
    </recommendedName>
</protein>
<proteinExistence type="predicted"/>
<accession>A0A6J5Q4S0</accession>
<reference evidence="2" key="1">
    <citation type="submission" date="2020-05" db="EMBL/GenBank/DDBJ databases">
        <authorList>
            <person name="Chiriac C."/>
            <person name="Salcher M."/>
            <person name="Ghai R."/>
            <person name="Kavagutti S V."/>
        </authorList>
    </citation>
    <scope>NUCLEOTIDE SEQUENCE</scope>
</reference>
<evidence type="ECO:0008006" key="3">
    <source>
        <dbReference type="Google" id="ProtNLM"/>
    </source>
</evidence>
<organism evidence="2">
    <name type="scientific">uncultured Caudovirales phage</name>
    <dbReference type="NCBI Taxonomy" id="2100421"/>
    <lineage>
        <taxon>Viruses</taxon>
        <taxon>Duplodnaviria</taxon>
        <taxon>Heunggongvirae</taxon>
        <taxon>Uroviricota</taxon>
        <taxon>Caudoviricetes</taxon>
        <taxon>Peduoviridae</taxon>
        <taxon>Maltschvirus</taxon>
        <taxon>Maltschvirus maltsch</taxon>
    </lineage>
</organism>
<name>A0A6J5Q4S0_9CAUD</name>
<evidence type="ECO:0000313" key="1">
    <source>
        <dbReference type="EMBL" id="CAB4173125.1"/>
    </source>
</evidence>
<sequence length="244" mass="24554">MPDPITALIVGGSSLLGSYVQSEGAKEAASTQAGAAQAGIAEQRTAFDKLQTLLQPYVDVGAPGITGLKPYAEAGAPAFEQQQALIGLRGPEAERAAIERISGGARFQEMAQQGEEALLQRASATGGLRGGNIQGALAQYRPALLSSLIEQQYGRLGGLADIGRETQTNLAKIGQASAAGVGAQGVTTGTNVANLLAQQGAAQAGGQLGEARAYGQLLNLPAQFLGVQYGAGGKAGTGFGSLFG</sequence>
<dbReference type="EMBL" id="LR796976">
    <property type="protein sequence ID" value="CAB4179209.1"/>
    <property type="molecule type" value="Genomic_DNA"/>
</dbReference>
<evidence type="ECO:0000313" key="2">
    <source>
        <dbReference type="EMBL" id="CAB4179209.1"/>
    </source>
</evidence>